<dbReference type="Pfam" id="PF25539">
    <property type="entry name" value="Bestrophin_2"/>
    <property type="match status" value="1"/>
</dbReference>
<dbReference type="OrthoDB" id="1368at2759"/>
<dbReference type="PANTHER" id="PTHR33281:SF16">
    <property type="match status" value="1"/>
</dbReference>
<keyword evidence="4 8" id="KW-1133">Transmembrane helix</keyword>
<gene>
    <name evidence="9" type="ORF">G7K_1533-t1</name>
</gene>
<dbReference type="EMBL" id="BACD03000008">
    <property type="protein sequence ID" value="GAO47325.1"/>
    <property type="molecule type" value="Genomic_DNA"/>
</dbReference>
<protein>
    <recommendedName>
        <fullName evidence="11">Bestrophin homolog</fullName>
    </recommendedName>
</protein>
<evidence type="ECO:0000313" key="10">
    <source>
        <dbReference type="Proteomes" id="UP000033140"/>
    </source>
</evidence>
<sequence length="398" mass="44468">MGRLRSRSRVPSAASWWPHILNIGKASVFRRVWMNVLLQSVFAFTVAYVDIVVDYNLGAPNAIVPLLSAVVGLLLVFRNGSSFESFREGRALFQNLTSAVRNCARMVHISIPESSAEDRLEKQRAIKLMISFAYSVKHHLRRQFGVRKDFAHLLPPGYNPSERYSTARYTADMQWNEESRWAEGGQGYLPNGVALSMGLPLEITFVLATYNQECKTRGLIDSPTTITMKGYIAGMTASFGSLERVKATPIPLCHHIHEKQTLLLYCCSLPFTLVNDMGWYMILVVAMVSFTLYGIEGIGQEMEDPFGDDYNDINMDELISNMHRELMYCIENIPTAADGRILLNGVRTRSSSNATIRSSQLQMPSASGLLSGSASERRHANDSSGREEGEEQEPLIPV</sequence>
<evidence type="ECO:0000256" key="5">
    <source>
        <dbReference type="ARBA" id="ARBA00023065"/>
    </source>
</evidence>
<reference evidence="9 10" key="3">
    <citation type="journal article" date="2015" name="Genome Announc.">
        <title>Draft Genome Sequence of the Archiascomycetous Yeast Saitoella complicata.</title>
        <authorList>
            <person name="Yamauchi K."/>
            <person name="Kondo S."/>
            <person name="Hamamoto M."/>
            <person name="Takahashi Y."/>
            <person name="Ogura Y."/>
            <person name="Hayashi T."/>
            <person name="Nishida H."/>
        </authorList>
    </citation>
    <scope>NUCLEOTIDE SEQUENCE [LARGE SCALE GENOMIC DNA]</scope>
    <source>
        <strain evidence="9 10">NRRL Y-17804</strain>
    </source>
</reference>
<feature type="transmembrane region" description="Helical" evidence="8">
    <location>
        <begin position="32"/>
        <end position="53"/>
    </location>
</feature>
<comment type="caution">
    <text evidence="9">The sequence shown here is derived from an EMBL/GenBank/DDBJ whole genome shotgun (WGS) entry which is preliminary data.</text>
</comment>
<proteinExistence type="predicted"/>
<dbReference type="Proteomes" id="UP000033140">
    <property type="component" value="Unassembled WGS sequence"/>
</dbReference>
<keyword evidence="5" id="KW-0406">Ion transport</keyword>
<feature type="transmembrane region" description="Helical" evidence="8">
    <location>
        <begin position="278"/>
        <end position="295"/>
    </location>
</feature>
<feature type="compositionally biased region" description="Polar residues" evidence="7">
    <location>
        <begin position="354"/>
        <end position="364"/>
    </location>
</feature>
<evidence type="ECO:0000256" key="4">
    <source>
        <dbReference type="ARBA" id="ARBA00022989"/>
    </source>
</evidence>
<keyword evidence="6 8" id="KW-0472">Membrane</keyword>
<evidence type="ECO:0000256" key="1">
    <source>
        <dbReference type="ARBA" id="ARBA00004141"/>
    </source>
</evidence>
<evidence type="ECO:0000256" key="6">
    <source>
        <dbReference type="ARBA" id="ARBA00023136"/>
    </source>
</evidence>
<dbReference type="GO" id="GO:0016020">
    <property type="term" value="C:membrane"/>
    <property type="evidence" value="ECO:0007669"/>
    <property type="project" value="UniProtKB-SubCell"/>
</dbReference>
<dbReference type="RefSeq" id="XP_019022686.1">
    <property type="nucleotide sequence ID" value="XM_019166290.1"/>
</dbReference>
<dbReference type="GO" id="GO:0005254">
    <property type="term" value="F:chloride channel activity"/>
    <property type="evidence" value="ECO:0007669"/>
    <property type="project" value="InterPro"/>
</dbReference>
<feature type="compositionally biased region" description="Low complexity" evidence="7">
    <location>
        <begin position="365"/>
        <end position="374"/>
    </location>
</feature>
<name>A0A0E9ND38_SAICN</name>
<feature type="compositionally biased region" description="Acidic residues" evidence="7">
    <location>
        <begin position="388"/>
        <end position="398"/>
    </location>
</feature>
<evidence type="ECO:0000256" key="8">
    <source>
        <dbReference type="SAM" id="Phobius"/>
    </source>
</evidence>
<feature type="region of interest" description="Disordered" evidence="7">
    <location>
        <begin position="354"/>
        <end position="398"/>
    </location>
</feature>
<reference evidence="9 10" key="2">
    <citation type="journal article" date="2014" name="J. Gen. Appl. Microbiol.">
        <title>The early diverging ascomycetous budding yeast Saitoella complicata has three histone deacetylases belonging to the Clr6, Hos2, and Rpd3 lineages.</title>
        <authorList>
            <person name="Nishida H."/>
            <person name="Matsumoto T."/>
            <person name="Kondo S."/>
            <person name="Hamamoto M."/>
            <person name="Yoshikawa H."/>
        </authorList>
    </citation>
    <scope>NUCLEOTIDE SEQUENCE [LARGE SCALE GENOMIC DNA]</scope>
    <source>
        <strain evidence="9 10">NRRL Y-17804</strain>
    </source>
</reference>
<dbReference type="AlphaFoldDB" id="A0A0E9ND38"/>
<accession>A0A0E9ND38</accession>
<dbReference type="OMA" id="WTGRNCL"/>
<evidence type="ECO:0000313" key="9">
    <source>
        <dbReference type="EMBL" id="GAO47325.1"/>
    </source>
</evidence>
<keyword evidence="3 8" id="KW-0812">Transmembrane</keyword>
<dbReference type="PANTHER" id="PTHR33281">
    <property type="entry name" value="UPF0187 PROTEIN YNEE"/>
    <property type="match status" value="1"/>
</dbReference>
<feature type="transmembrane region" description="Helical" evidence="8">
    <location>
        <begin position="59"/>
        <end position="77"/>
    </location>
</feature>
<evidence type="ECO:0000256" key="3">
    <source>
        <dbReference type="ARBA" id="ARBA00022692"/>
    </source>
</evidence>
<reference evidence="9 10" key="1">
    <citation type="journal article" date="2011" name="J. Gen. Appl. Microbiol.">
        <title>Draft genome sequencing of the enigmatic yeast Saitoella complicata.</title>
        <authorList>
            <person name="Nishida H."/>
            <person name="Hamamoto M."/>
            <person name="Sugiyama J."/>
        </authorList>
    </citation>
    <scope>NUCLEOTIDE SEQUENCE [LARGE SCALE GENOMIC DNA]</scope>
    <source>
        <strain evidence="9 10">NRRL Y-17804</strain>
    </source>
</reference>
<organism evidence="9 10">
    <name type="scientific">Saitoella complicata (strain BCRC 22490 / CBS 7301 / JCM 7358 / NBRC 10748 / NRRL Y-17804)</name>
    <dbReference type="NCBI Taxonomy" id="698492"/>
    <lineage>
        <taxon>Eukaryota</taxon>
        <taxon>Fungi</taxon>
        <taxon>Dikarya</taxon>
        <taxon>Ascomycota</taxon>
        <taxon>Taphrinomycotina</taxon>
        <taxon>Taphrinomycotina incertae sedis</taxon>
        <taxon>Saitoella</taxon>
    </lineage>
</organism>
<dbReference type="InterPro" id="IPR044669">
    <property type="entry name" value="YneE/VCCN1/2-like"/>
</dbReference>
<keyword evidence="10" id="KW-1185">Reference proteome</keyword>
<evidence type="ECO:0000256" key="2">
    <source>
        <dbReference type="ARBA" id="ARBA00022448"/>
    </source>
</evidence>
<evidence type="ECO:0008006" key="11">
    <source>
        <dbReference type="Google" id="ProtNLM"/>
    </source>
</evidence>
<comment type="subcellular location">
    <subcellularLocation>
        <location evidence="1">Membrane</location>
        <topology evidence="1">Multi-pass membrane protein</topology>
    </subcellularLocation>
</comment>
<evidence type="ECO:0000256" key="7">
    <source>
        <dbReference type="SAM" id="MobiDB-lite"/>
    </source>
</evidence>
<dbReference type="STRING" id="698492.A0A0E9ND38"/>
<feature type="compositionally biased region" description="Basic and acidic residues" evidence="7">
    <location>
        <begin position="375"/>
        <end position="387"/>
    </location>
</feature>
<keyword evidence="2" id="KW-0813">Transport</keyword>